<dbReference type="GO" id="GO:0006950">
    <property type="term" value="P:response to stress"/>
    <property type="evidence" value="ECO:0007669"/>
    <property type="project" value="TreeGrafter"/>
</dbReference>
<sequence length="155" mass="17159">MQLNPPPGAERGDADDAWYAVVRMYHRISHEVDMQLQARHGLSMSTFEVLLRLAGQTEPVPVKDLAAAVLISRSRLSRVLGDLAERGLVVRGGEPGDRRMTVTELTEMGREAYQQAARTHDQIVNTHMLSKLQEKQLRTLAEAGDVVAPDTSFAN</sequence>
<evidence type="ECO:0000313" key="2">
    <source>
        <dbReference type="EMBL" id="TWS23920.1"/>
    </source>
</evidence>
<comment type="caution">
    <text evidence="2">The sequence shown here is derived from an EMBL/GenBank/DDBJ whole genome shotgun (WGS) entry which is preliminary data.</text>
</comment>
<reference evidence="2 3" key="1">
    <citation type="submission" date="2019-08" db="EMBL/GenBank/DDBJ databases">
        <title>Tsukamurella conjunctivitidis sp. nov., Tsukamurella assacharolytica sp. nov. and Tsukamurella sputae sp. nov. isolated from patients with conjunctivitis, bacteraemia (lymphoma) and respiratory infection (sputum) in Hong Kong.</title>
        <authorList>
            <person name="Fok K.M.N."/>
            <person name="Fong J.Y.H."/>
        </authorList>
    </citation>
    <scope>NUCLEOTIDE SEQUENCE [LARGE SCALE GENOMIC DNA]</scope>
    <source>
        <strain evidence="2 3">HKU70</strain>
    </source>
</reference>
<dbReference type="EMBL" id="VIGV01000003">
    <property type="protein sequence ID" value="TWS23920.1"/>
    <property type="molecule type" value="Genomic_DNA"/>
</dbReference>
<dbReference type="OrthoDB" id="5148120at2"/>
<dbReference type="InterPro" id="IPR036388">
    <property type="entry name" value="WH-like_DNA-bd_sf"/>
</dbReference>
<dbReference type="SMART" id="SM00347">
    <property type="entry name" value="HTH_MARR"/>
    <property type="match status" value="1"/>
</dbReference>
<organism evidence="2 3">
    <name type="scientific">Tsukamurella sputi</name>
    <dbReference type="NCBI Taxonomy" id="2591848"/>
    <lineage>
        <taxon>Bacteria</taxon>
        <taxon>Bacillati</taxon>
        <taxon>Actinomycetota</taxon>
        <taxon>Actinomycetes</taxon>
        <taxon>Mycobacteriales</taxon>
        <taxon>Tsukamurellaceae</taxon>
        <taxon>Tsukamurella</taxon>
    </lineage>
</organism>
<evidence type="ECO:0000259" key="1">
    <source>
        <dbReference type="PROSITE" id="PS50995"/>
    </source>
</evidence>
<dbReference type="AlphaFoldDB" id="A0A5C5RMF7"/>
<dbReference type="InterPro" id="IPR039422">
    <property type="entry name" value="MarR/SlyA-like"/>
</dbReference>
<keyword evidence="3" id="KW-1185">Reference proteome</keyword>
<dbReference type="PROSITE" id="PS50995">
    <property type="entry name" value="HTH_MARR_2"/>
    <property type="match status" value="1"/>
</dbReference>
<dbReference type="InterPro" id="IPR000835">
    <property type="entry name" value="HTH_MarR-typ"/>
</dbReference>
<dbReference type="Pfam" id="PF12802">
    <property type="entry name" value="MarR_2"/>
    <property type="match status" value="1"/>
</dbReference>
<feature type="domain" description="HTH marR-type" evidence="1">
    <location>
        <begin position="14"/>
        <end position="149"/>
    </location>
</feature>
<evidence type="ECO:0000313" key="3">
    <source>
        <dbReference type="Proteomes" id="UP000319792"/>
    </source>
</evidence>
<dbReference type="SUPFAM" id="SSF46785">
    <property type="entry name" value="Winged helix' DNA-binding domain"/>
    <property type="match status" value="1"/>
</dbReference>
<dbReference type="PANTHER" id="PTHR33164">
    <property type="entry name" value="TRANSCRIPTIONAL REGULATOR, MARR FAMILY"/>
    <property type="match status" value="1"/>
</dbReference>
<gene>
    <name evidence="2" type="ORF">FK268_09695</name>
</gene>
<dbReference type="Gene3D" id="1.10.10.10">
    <property type="entry name" value="Winged helix-like DNA-binding domain superfamily/Winged helix DNA-binding domain"/>
    <property type="match status" value="1"/>
</dbReference>
<name>A0A5C5RMF7_9ACTN</name>
<proteinExistence type="predicted"/>
<dbReference type="Proteomes" id="UP000319792">
    <property type="component" value="Unassembled WGS sequence"/>
</dbReference>
<dbReference type="GO" id="GO:0003700">
    <property type="term" value="F:DNA-binding transcription factor activity"/>
    <property type="evidence" value="ECO:0007669"/>
    <property type="project" value="InterPro"/>
</dbReference>
<protein>
    <submittedName>
        <fullName evidence="2">MarR family transcriptional regulator</fullName>
    </submittedName>
</protein>
<accession>A0A5C5RMF7</accession>
<dbReference type="InterPro" id="IPR036390">
    <property type="entry name" value="WH_DNA-bd_sf"/>
</dbReference>
<dbReference type="PANTHER" id="PTHR33164:SF99">
    <property type="entry name" value="MARR FAMILY REGULATORY PROTEIN"/>
    <property type="match status" value="1"/>
</dbReference>
<dbReference type="RefSeq" id="WP_146433515.1">
    <property type="nucleotide sequence ID" value="NZ_VIGV01000003.1"/>
</dbReference>